<keyword evidence="3" id="KW-0479">Metal-binding</keyword>
<reference evidence="6 7" key="1">
    <citation type="submission" date="2014-04" db="EMBL/GenBank/DDBJ databases">
        <title>Draft genome sequence of Photobacterium halotolerans S2753: a solonamide, ngercheumicin and holomycin producer.</title>
        <authorList>
            <person name="Machado H.R."/>
            <person name="Gram L."/>
        </authorList>
    </citation>
    <scope>NUCLEOTIDE SEQUENCE [LARGE SCALE GENOMIC DNA]</scope>
    <source>
        <strain evidence="6 7">S2753</strain>
    </source>
</reference>
<dbReference type="SFLD" id="SFLDS00003">
    <property type="entry name" value="Haloacid_Dehalogenase"/>
    <property type="match status" value="1"/>
</dbReference>
<keyword evidence="5" id="KW-0119">Carbohydrate metabolism</keyword>
<dbReference type="InterPro" id="IPR036412">
    <property type="entry name" value="HAD-like_sf"/>
</dbReference>
<comment type="caution">
    <text evidence="6">The sequence shown here is derived from an EMBL/GenBank/DDBJ whole genome shotgun (WGS) entry which is preliminary data.</text>
</comment>
<evidence type="ECO:0000256" key="4">
    <source>
        <dbReference type="ARBA" id="ARBA00022842"/>
    </source>
</evidence>
<dbReference type="GO" id="GO:0046872">
    <property type="term" value="F:metal ion binding"/>
    <property type="evidence" value="ECO:0007669"/>
    <property type="project" value="UniProtKB-KW"/>
</dbReference>
<dbReference type="NCBIfam" id="TIGR01509">
    <property type="entry name" value="HAD-SF-IA-v3"/>
    <property type="match status" value="1"/>
</dbReference>
<dbReference type="InterPro" id="IPR051600">
    <property type="entry name" value="Beta-PGM-like"/>
</dbReference>
<dbReference type="InterPro" id="IPR023214">
    <property type="entry name" value="HAD_sf"/>
</dbReference>
<dbReference type="OrthoDB" id="9800058at2"/>
<dbReference type="AlphaFoldDB" id="A0A066RT49"/>
<evidence type="ECO:0000256" key="1">
    <source>
        <dbReference type="ARBA" id="ARBA00001946"/>
    </source>
</evidence>
<dbReference type="SUPFAM" id="SSF56784">
    <property type="entry name" value="HAD-like"/>
    <property type="match status" value="1"/>
</dbReference>
<dbReference type="SFLD" id="SFLDG01135">
    <property type="entry name" value="C1.5.6:_HAD__Beta-PGM__Phospha"/>
    <property type="match status" value="1"/>
</dbReference>
<dbReference type="Pfam" id="PF13419">
    <property type="entry name" value="HAD_2"/>
    <property type="match status" value="1"/>
</dbReference>
<dbReference type="InterPro" id="IPR006439">
    <property type="entry name" value="HAD-SF_hydro_IA"/>
</dbReference>
<dbReference type="Gene3D" id="1.10.150.240">
    <property type="entry name" value="Putative phosphatase, domain 2"/>
    <property type="match status" value="1"/>
</dbReference>
<dbReference type="GO" id="GO:0003824">
    <property type="term" value="F:catalytic activity"/>
    <property type="evidence" value="ECO:0007669"/>
    <property type="project" value="UniProtKB-ARBA"/>
</dbReference>
<keyword evidence="4" id="KW-0460">Magnesium</keyword>
<dbReference type="PANTHER" id="PTHR46193:SF18">
    <property type="entry name" value="HEXITOL PHOSPHATASE B"/>
    <property type="match status" value="1"/>
</dbReference>
<dbReference type="STRING" id="1654360.EA58_00155"/>
<dbReference type="InterPro" id="IPR023198">
    <property type="entry name" value="PGP-like_dom2"/>
</dbReference>
<comment type="cofactor">
    <cofactor evidence="1">
        <name>Mg(2+)</name>
        <dbReference type="ChEBI" id="CHEBI:18420"/>
    </cofactor>
</comment>
<keyword evidence="7" id="KW-1185">Reference proteome</keyword>
<evidence type="ECO:0000256" key="2">
    <source>
        <dbReference type="ARBA" id="ARBA00006171"/>
    </source>
</evidence>
<sequence length="211" mass="23192">MKGYQAFLFDMDGTLVDSEPLKGLALALACQDFGASVEAVIYQGVMGENWQTVTGHFFRHAGISPDLDEFNQHFRTYYEALLTDRVSLNPGARDFIHALKAAGKQCAIVSSAATWMVEQILDDLQLNGLFDLVITQEHVSQHKPDPEAYVLALSRLNLSPHQALIFEDSEAGVIAGVKSGCEVIAFSHAFNGKNDLSQASRIISSYEDLRL</sequence>
<evidence type="ECO:0000256" key="5">
    <source>
        <dbReference type="ARBA" id="ARBA00023277"/>
    </source>
</evidence>
<accession>A0A066RT49</accession>
<evidence type="ECO:0000313" key="7">
    <source>
        <dbReference type="Proteomes" id="UP000027192"/>
    </source>
</evidence>
<dbReference type="RefSeq" id="WP_036747498.1">
    <property type="nucleotide sequence ID" value="NZ_JAGSGC010000021.1"/>
</dbReference>
<organism evidence="6 7">
    <name type="scientific">Photobacterium galatheae</name>
    <dbReference type="NCBI Taxonomy" id="1654360"/>
    <lineage>
        <taxon>Bacteria</taxon>
        <taxon>Pseudomonadati</taxon>
        <taxon>Pseudomonadota</taxon>
        <taxon>Gammaproteobacteria</taxon>
        <taxon>Vibrionales</taxon>
        <taxon>Vibrionaceae</taxon>
        <taxon>Photobacterium</taxon>
    </lineage>
</organism>
<dbReference type="InterPro" id="IPR041492">
    <property type="entry name" value="HAD_2"/>
</dbReference>
<evidence type="ECO:0000313" key="6">
    <source>
        <dbReference type="EMBL" id="KDM93534.1"/>
    </source>
</evidence>
<dbReference type="Gene3D" id="3.40.50.1000">
    <property type="entry name" value="HAD superfamily/HAD-like"/>
    <property type="match status" value="1"/>
</dbReference>
<dbReference type="SFLD" id="SFLDG01129">
    <property type="entry name" value="C1.5:_HAD__Beta-PGM__Phosphata"/>
    <property type="match status" value="1"/>
</dbReference>
<proteinExistence type="inferred from homology"/>
<dbReference type="PANTHER" id="PTHR46193">
    <property type="entry name" value="6-PHOSPHOGLUCONATE PHOSPHATASE"/>
    <property type="match status" value="1"/>
</dbReference>
<dbReference type="EMBL" id="JMIB01000001">
    <property type="protein sequence ID" value="KDM93534.1"/>
    <property type="molecule type" value="Genomic_DNA"/>
</dbReference>
<dbReference type="PRINTS" id="PR00413">
    <property type="entry name" value="HADHALOGNASE"/>
</dbReference>
<name>A0A066RT49_9GAMM</name>
<protein>
    <submittedName>
        <fullName evidence="6">Beta-phosphoglucomutase</fullName>
    </submittedName>
</protein>
<dbReference type="Proteomes" id="UP000027192">
    <property type="component" value="Unassembled WGS sequence"/>
</dbReference>
<gene>
    <name evidence="6" type="ORF">EA58_00155</name>
</gene>
<evidence type="ECO:0000256" key="3">
    <source>
        <dbReference type="ARBA" id="ARBA00022723"/>
    </source>
</evidence>
<comment type="similarity">
    <text evidence="2">Belongs to the HAD-like hydrolase superfamily. CbbY/CbbZ/Gph/YieH family.</text>
</comment>